<dbReference type="InterPro" id="IPR022655">
    <property type="entry name" value="DUF1553"/>
</dbReference>
<dbReference type="InterPro" id="IPR011444">
    <property type="entry name" value="DUF1549"/>
</dbReference>
<gene>
    <name evidence="6" type="ORF">METZ01_LOCUS126344</name>
</gene>
<feature type="domain" description="Cytochrome c" evidence="5">
    <location>
        <begin position="13"/>
        <end position="209"/>
    </location>
</feature>
<dbReference type="GO" id="GO:0009055">
    <property type="term" value="F:electron transfer activity"/>
    <property type="evidence" value="ECO:0007669"/>
    <property type="project" value="InterPro"/>
</dbReference>
<feature type="region of interest" description="Disordered" evidence="4">
    <location>
        <begin position="63"/>
        <end position="101"/>
    </location>
</feature>
<dbReference type="InterPro" id="IPR036909">
    <property type="entry name" value="Cyt_c-like_dom_sf"/>
</dbReference>
<dbReference type="PROSITE" id="PS51007">
    <property type="entry name" value="CYTC"/>
    <property type="match status" value="1"/>
</dbReference>
<dbReference type="EMBL" id="UINC01017660">
    <property type="protein sequence ID" value="SVA73490.1"/>
    <property type="molecule type" value="Genomic_DNA"/>
</dbReference>
<dbReference type="InterPro" id="IPR011429">
    <property type="entry name" value="Cyt_c_Planctomycete-type"/>
</dbReference>
<organism evidence="6">
    <name type="scientific">marine metagenome</name>
    <dbReference type="NCBI Taxonomy" id="408172"/>
    <lineage>
        <taxon>unclassified sequences</taxon>
        <taxon>metagenomes</taxon>
        <taxon>ecological metagenomes</taxon>
    </lineage>
</organism>
<evidence type="ECO:0000256" key="3">
    <source>
        <dbReference type="ARBA" id="ARBA00023004"/>
    </source>
</evidence>
<sequence length="1017" mass="112454">MAGFAWPGDTLAVDKNPGAIDFARDIRPLLSDNCFACHGPDAKKRKADLRLDTREGALADLDGTSAVVPGKPNESELARRITSDDEDDRMPPPDSGKQLDDRQKELLRQWIAQGAEYDLHWAYKPVTRPEPPSVNNGSFVRNDIDRFVLATMRDKGYAPAREADRRTLIRRLSFDLTGLPPTWERVQAFAADRSPRAFEKLVDRLLASPHYGERMAVFWLDLVRYADTMGYHSDNVQTKPLYREYVINAFNDNLAFDQFTREQLAGDLMPGATRRQLIASGYNRLNMTTREGGSQPKEYIAIYLGDRVRNVSGVWMATTLGCTECHDHKFDPFTSRDFYSLGAYFADLEETPVGPQKYKPLPTAMQQAEVDESKKQLPALEAVLNTQTPVLDDALAKWEAAQVKWTVLEPSAAAASNGTGLAILDDRSILASGELPDVDTYTVTFKDVPAGTRVFRIEALPDDSLPKKGPGRAGNGNFVITEVIVKAGDQIVPLQNATASFEQTLANENNPYKKWTAGSAIDGDAKGASFGWAVLPKVGVAQRLVFEASEALEAGGELAFILKQAHGTKHTLGRFKIFATAYAGKVTANSVAPPKKIGEILAVPFANRSDEQKKTLGTHYRAFAPELADARKKLADLKARIKQLEKAFPTSLISVRLAKPRTVRILPRGNWQDDSGPVVQPTVPARLNLANLEGRASRSVKVRAKRSDLADWVVSRKNPLTARVMVNRLWALCFGRGLATPLDDFGAQGTPPTHPELLDWLAADFMDHGWDIKRTLKLLVISGAYRQSSTTDAETMDADPLNKWLARQGRWRLDAEMVRDNALAVSGLLAKPIGGASVKPYQPAGYWKHLNFPKRKWSHDGGTSQYRRGLYTFWCRTFLHPSMLAFDAPTREGCIAERTRSNIPQQALVLLNDPTYVEAARVFAERIVRHGGDTDAERLAWAFERALTRGPSAAERDILLRLAKERAGHFAANAGEAKAAATAGEWPVAKTLKPDSVAAWAAVARTILNLYETTSRF</sequence>
<evidence type="ECO:0000256" key="2">
    <source>
        <dbReference type="ARBA" id="ARBA00022723"/>
    </source>
</evidence>
<evidence type="ECO:0000256" key="1">
    <source>
        <dbReference type="ARBA" id="ARBA00022617"/>
    </source>
</evidence>
<keyword evidence="2" id="KW-0479">Metal-binding</keyword>
<dbReference type="InterPro" id="IPR009056">
    <property type="entry name" value="Cyt_c-like_dom"/>
</dbReference>
<dbReference type="GO" id="GO:0046872">
    <property type="term" value="F:metal ion binding"/>
    <property type="evidence" value="ECO:0007669"/>
    <property type="project" value="UniProtKB-KW"/>
</dbReference>
<evidence type="ECO:0000313" key="6">
    <source>
        <dbReference type="EMBL" id="SVA73490.1"/>
    </source>
</evidence>
<evidence type="ECO:0000256" key="4">
    <source>
        <dbReference type="SAM" id="MobiDB-lite"/>
    </source>
</evidence>
<protein>
    <recommendedName>
        <fullName evidence="5">Cytochrome c domain-containing protein</fullName>
    </recommendedName>
</protein>
<dbReference type="Pfam" id="PF07635">
    <property type="entry name" value="PSCyt1"/>
    <property type="match status" value="1"/>
</dbReference>
<proteinExistence type="predicted"/>
<evidence type="ECO:0000259" key="5">
    <source>
        <dbReference type="PROSITE" id="PS51007"/>
    </source>
</evidence>
<dbReference type="GO" id="GO:0020037">
    <property type="term" value="F:heme binding"/>
    <property type="evidence" value="ECO:0007669"/>
    <property type="project" value="InterPro"/>
</dbReference>
<dbReference type="PANTHER" id="PTHR35889:SF3">
    <property type="entry name" value="F-BOX DOMAIN-CONTAINING PROTEIN"/>
    <property type="match status" value="1"/>
</dbReference>
<accession>A0A381Y9C9</accession>
<dbReference type="Pfam" id="PF07583">
    <property type="entry name" value="PSCyt2"/>
    <property type="match status" value="1"/>
</dbReference>
<dbReference type="Pfam" id="PF07587">
    <property type="entry name" value="PSD1"/>
    <property type="match status" value="1"/>
</dbReference>
<dbReference type="PANTHER" id="PTHR35889">
    <property type="entry name" value="CYCLOINULO-OLIGOSACCHARIDE FRUCTANOTRANSFERASE-RELATED"/>
    <property type="match status" value="1"/>
</dbReference>
<reference evidence="6" key="1">
    <citation type="submission" date="2018-05" db="EMBL/GenBank/DDBJ databases">
        <authorList>
            <person name="Lanie J.A."/>
            <person name="Ng W.-L."/>
            <person name="Kazmierczak K.M."/>
            <person name="Andrzejewski T.M."/>
            <person name="Davidsen T.M."/>
            <person name="Wayne K.J."/>
            <person name="Tettelin H."/>
            <person name="Glass J.I."/>
            <person name="Rusch D."/>
            <person name="Podicherti R."/>
            <person name="Tsui H.-C.T."/>
            <person name="Winkler M.E."/>
        </authorList>
    </citation>
    <scope>NUCLEOTIDE SEQUENCE</scope>
</reference>
<keyword evidence="3" id="KW-0408">Iron</keyword>
<keyword evidence="1" id="KW-0349">Heme</keyword>
<name>A0A381Y9C9_9ZZZZ</name>
<dbReference type="SUPFAM" id="SSF46626">
    <property type="entry name" value="Cytochrome c"/>
    <property type="match status" value="1"/>
</dbReference>
<dbReference type="AlphaFoldDB" id="A0A381Y9C9"/>
<feature type="compositionally biased region" description="Basic and acidic residues" evidence="4">
    <location>
        <begin position="73"/>
        <end position="83"/>
    </location>
</feature>